<organism evidence="5 6">
    <name type="scientific">Quercus suber</name>
    <name type="common">Cork oak</name>
    <dbReference type="NCBI Taxonomy" id="58331"/>
    <lineage>
        <taxon>Eukaryota</taxon>
        <taxon>Viridiplantae</taxon>
        <taxon>Streptophyta</taxon>
        <taxon>Embryophyta</taxon>
        <taxon>Tracheophyta</taxon>
        <taxon>Spermatophyta</taxon>
        <taxon>Magnoliopsida</taxon>
        <taxon>eudicotyledons</taxon>
        <taxon>Gunneridae</taxon>
        <taxon>Pentapetalae</taxon>
        <taxon>rosids</taxon>
        <taxon>fabids</taxon>
        <taxon>Fagales</taxon>
        <taxon>Fagaceae</taxon>
        <taxon>Quercus</taxon>
    </lineage>
</organism>
<dbReference type="Gene3D" id="1.10.510.10">
    <property type="entry name" value="Transferase(Phosphotransferase) domain 1"/>
    <property type="match status" value="1"/>
</dbReference>
<dbReference type="PROSITE" id="PS50011">
    <property type="entry name" value="PROTEIN_KINASE_DOM"/>
    <property type="match status" value="1"/>
</dbReference>
<feature type="domain" description="Protein kinase" evidence="4">
    <location>
        <begin position="115"/>
        <end position="315"/>
    </location>
</feature>
<dbReference type="InterPro" id="IPR011009">
    <property type="entry name" value="Kinase-like_dom_sf"/>
</dbReference>
<evidence type="ECO:0000259" key="4">
    <source>
        <dbReference type="PROSITE" id="PS50011"/>
    </source>
</evidence>
<dbReference type="EMBL" id="PKMF04000184">
    <property type="protein sequence ID" value="KAK7844529.1"/>
    <property type="molecule type" value="Genomic_DNA"/>
</dbReference>
<dbReference type="Proteomes" id="UP000237347">
    <property type="component" value="Unassembled WGS sequence"/>
</dbReference>
<sequence>MSEVESVSESELLAGNSDEMERMKSGFVLSLHIGVMWKPQVDRSKNRLFGNNNSDSSSPTDSEERNVSDASRTGRERKRGSNRGVNDSANKSTHGREVESVKFNMEEILKATGNFSPSFKIGQGGSGKVFKWRLKDGTLVASVYDKHLEVEFQSEIQTLVKIEHLNLVKFYGYLEQGDEKIVVLEYVPNGTLREHLDCIRGNILSLAARLDIGIAVAHAITYLHMYTVQAMKKFTDGEAISTLDPKLACDSANILAVDKIVELALQCLAPRRQNRPSMRRCAEILWRIRKEYREALASHVSSLSSYSMSTSIREH</sequence>
<name>A0AAW0L0V5_QUESU</name>
<feature type="region of interest" description="Disordered" evidence="3">
    <location>
        <begin position="45"/>
        <end position="97"/>
    </location>
</feature>
<feature type="compositionally biased region" description="Polar residues" evidence="3">
    <location>
        <begin position="83"/>
        <end position="92"/>
    </location>
</feature>
<dbReference type="PANTHER" id="PTHR46008">
    <property type="entry name" value="LEAF RUST 10 DISEASE-RESISTANCE LOCUS RECEPTOR-LIKE PROTEIN KINASE-LIKE 1.4"/>
    <property type="match status" value="1"/>
</dbReference>
<dbReference type="Pfam" id="PF07714">
    <property type="entry name" value="PK_Tyr_Ser-Thr"/>
    <property type="match status" value="1"/>
</dbReference>
<comment type="caution">
    <text evidence="5">The sequence shown here is derived from an EMBL/GenBank/DDBJ whole genome shotgun (WGS) entry which is preliminary data.</text>
</comment>
<dbReference type="InterPro" id="IPR001245">
    <property type="entry name" value="Ser-Thr/Tyr_kinase_cat_dom"/>
</dbReference>
<evidence type="ECO:0000256" key="2">
    <source>
        <dbReference type="ARBA" id="ARBA00022840"/>
    </source>
</evidence>
<dbReference type="SUPFAM" id="SSF56112">
    <property type="entry name" value="Protein kinase-like (PK-like)"/>
    <property type="match status" value="1"/>
</dbReference>
<dbReference type="GO" id="GO:0005524">
    <property type="term" value="F:ATP binding"/>
    <property type="evidence" value="ECO:0007669"/>
    <property type="project" value="UniProtKB-KW"/>
</dbReference>
<evidence type="ECO:0000256" key="3">
    <source>
        <dbReference type="SAM" id="MobiDB-lite"/>
    </source>
</evidence>
<evidence type="ECO:0000256" key="1">
    <source>
        <dbReference type="ARBA" id="ARBA00022741"/>
    </source>
</evidence>
<evidence type="ECO:0000313" key="5">
    <source>
        <dbReference type="EMBL" id="KAK7844529.1"/>
    </source>
</evidence>
<proteinExistence type="predicted"/>
<gene>
    <name evidence="5" type="primary">CRCK2_1</name>
    <name evidence="5" type="ORF">CFP56_010804</name>
</gene>
<protein>
    <submittedName>
        <fullName evidence="5">Calmodulin-binding receptor-like cytoplasmic kinase 2</fullName>
    </submittedName>
</protein>
<dbReference type="InterPro" id="IPR000719">
    <property type="entry name" value="Prot_kinase_dom"/>
</dbReference>
<reference evidence="5 6" key="1">
    <citation type="journal article" date="2018" name="Sci. Data">
        <title>The draft genome sequence of cork oak.</title>
        <authorList>
            <person name="Ramos A.M."/>
            <person name="Usie A."/>
            <person name="Barbosa P."/>
            <person name="Barros P.M."/>
            <person name="Capote T."/>
            <person name="Chaves I."/>
            <person name="Simoes F."/>
            <person name="Abreu I."/>
            <person name="Carrasquinho I."/>
            <person name="Faro C."/>
            <person name="Guimaraes J.B."/>
            <person name="Mendonca D."/>
            <person name="Nobrega F."/>
            <person name="Rodrigues L."/>
            <person name="Saibo N.J.M."/>
            <person name="Varela M.C."/>
            <person name="Egas C."/>
            <person name="Matos J."/>
            <person name="Miguel C.M."/>
            <person name="Oliveira M.M."/>
            <person name="Ricardo C.P."/>
            <person name="Goncalves S."/>
        </authorList>
    </citation>
    <scope>NUCLEOTIDE SEQUENCE [LARGE SCALE GENOMIC DNA]</scope>
    <source>
        <strain evidence="6">cv. HL8</strain>
    </source>
</reference>
<keyword evidence="1" id="KW-0547">Nucleotide-binding</keyword>
<keyword evidence="6" id="KW-1185">Reference proteome</keyword>
<dbReference type="GO" id="GO:0004672">
    <property type="term" value="F:protein kinase activity"/>
    <property type="evidence" value="ECO:0007669"/>
    <property type="project" value="InterPro"/>
</dbReference>
<dbReference type="PANTHER" id="PTHR46008:SF48">
    <property type="entry name" value="PROTEIN KINASE DOMAIN-CONTAINING PROTEIN"/>
    <property type="match status" value="1"/>
</dbReference>
<accession>A0AAW0L0V5</accession>
<keyword evidence="2" id="KW-0067">ATP-binding</keyword>
<dbReference type="AlphaFoldDB" id="A0AAW0L0V5"/>
<evidence type="ECO:0000313" key="6">
    <source>
        <dbReference type="Proteomes" id="UP000237347"/>
    </source>
</evidence>